<organism evidence="2 3">
    <name type="scientific">Crassaminicella indica</name>
    <dbReference type="NCBI Taxonomy" id="2855394"/>
    <lineage>
        <taxon>Bacteria</taxon>
        <taxon>Bacillati</taxon>
        <taxon>Bacillota</taxon>
        <taxon>Clostridia</taxon>
        <taxon>Eubacteriales</taxon>
        <taxon>Clostridiaceae</taxon>
        <taxon>Crassaminicella</taxon>
    </lineage>
</organism>
<dbReference type="Proteomes" id="UP000886818">
    <property type="component" value="Chromosome"/>
</dbReference>
<feature type="transmembrane region" description="Helical" evidence="1">
    <location>
        <begin position="73"/>
        <end position="94"/>
    </location>
</feature>
<sequence>MKKNKVLIFTKMLCTLFAIGTIILLYIMYKDIDIDFKFIIGYVFLTFFLLLYIPIITILNARKLKWAEMRKRFFKFIALFILVGTLHYIIDYIFRPSKIGFFRAFSSAVGSAFGLSFIDVTLLKKKED</sequence>
<evidence type="ECO:0000256" key="1">
    <source>
        <dbReference type="SAM" id="Phobius"/>
    </source>
</evidence>
<feature type="transmembrane region" description="Helical" evidence="1">
    <location>
        <begin position="100"/>
        <end position="123"/>
    </location>
</feature>
<keyword evidence="1" id="KW-1133">Transmembrane helix</keyword>
<keyword evidence="1" id="KW-0472">Membrane</keyword>
<reference evidence="2" key="1">
    <citation type="submission" date="2021-07" db="EMBL/GenBank/DDBJ databases">
        <title>Complete genome sequence of Crassaminicella sp. 143-21, isolated from a deep-sea hydrothermal vent.</title>
        <authorList>
            <person name="Li X."/>
        </authorList>
    </citation>
    <scope>NUCLEOTIDE SEQUENCE</scope>
    <source>
        <strain evidence="2">143-21</strain>
    </source>
</reference>
<name>A0ABX8R9I3_9CLOT</name>
<evidence type="ECO:0000313" key="2">
    <source>
        <dbReference type="EMBL" id="QXM05461.1"/>
    </source>
</evidence>
<dbReference type="EMBL" id="CP078093">
    <property type="protein sequence ID" value="QXM05461.1"/>
    <property type="molecule type" value="Genomic_DNA"/>
</dbReference>
<gene>
    <name evidence="2" type="ORF">KVH43_08700</name>
</gene>
<dbReference type="RefSeq" id="WP_218282160.1">
    <property type="nucleotide sequence ID" value="NZ_CP078093.1"/>
</dbReference>
<accession>A0ABX8R9I3</accession>
<evidence type="ECO:0000313" key="3">
    <source>
        <dbReference type="Proteomes" id="UP000886818"/>
    </source>
</evidence>
<proteinExistence type="predicted"/>
<feature type="transmembrane region" description="Helical" evidence="1">
    <location>
        <begin position="7"/>
        <end position="27"/>
    </location>
</feature>
<keyword evidence="1" id="KW-0812">Transmembrane</keyword>
<feature type="transmembrane region" description="Helical" evidence="1">
    <location>
        <begin position="39"/>
        <end position="61"/>
    </location>
</feature>
<protein>
    <submittedName>
        <fullName evidence="2">Uncharacterized protein</fullName>
    </submittedName>
</protein>
<keyword evidence="3" id="KW-1185">Reference proteome</keyword>